<protein>
    <submittedName>
        <fullName evidence="2">Uncharacterized protein</fullName>
    </submittedName>
</protein>
<accession>A0AAV5WKN0</accession>
<keyword evidence="3" id="KW-1185">Reference proteome</keyword>
<evidence type="ECO:0000313" key="3">
    <source>
        <dbReference type="Proteomes" id="UP001432322"/>
    </source>
</evidence>
<keyword evidence="1" id="KW-0175">Coiled coil</keyword>
<comment type="caution">
    <text evidence="2">The sequence shown here is derived from an EMBL/GenBank/DDBJ whole genome shotgun (WGS) entry which is preliminary data.</text>
</comment>
<sequence>MTCEQRENEIIKTMNELDEAEEKVKEAVAARDRILWKLKQYRAHRRLLGEEPVSTLISQSVTH</sequence>
<proteinExistence type="predicted"/>
<dbReference type="AlphaFoldDB" id="A0AAV5WKN0"/>
<name>A0AAV5WKN0_9BILA</name>
<feature type="coiled-coil region" evidence="1">
    <location>
        <begin position="3"/>
        <end position="37"/>
    </location>
</feature>
<feature type="non-terminal residue" evidence="2">
    <location>
        <position position="63"/>
    </location>
</feature>
<dbReference type="Proteomes" id="UP001432322">
    <property type="component" value="Unassembled WGS sequence"/>
</dbReference>
<evidence type="ECO:0000313" key="2">
    <source>
        <dbReference type="EMBL" id="GMT32821.1"/>
    </source>
</evidence>
<evidence type="ECO:0000256" key="1">
    <source>
        <dbReference type="SAM" id="Coils"/>
    </source>
</evidence>
<gene>
    <name evidence="2" type="ORF">PFISCL1PPCAC_24118</name>
</gene>
<organism evidence="2 3">
    <name type="scientific">Pristionchus fissidentatus</name>
    <dbReference type="NCBI Taxonomy" id="1538716"/>
    <lineage>
        <taxon>Eukaryota</taxon>
        <taxon>Metazoa</taxon>
        <taxon>Ecdysozoa</taxon>
        <taxon>Nematoda</taxon>
        <taxon>Chromadorea</taxon>
        <taxon>Rhabditida</taxon>
        <taxon>Rhabditina</taxon>
        <taxon>Diplogasteromorpha</taxon>
        <taxon>Diplogasteroidea</taxon>
        <taxon>Neodiplogasteridae</taxon>
        <taxon>Pristionchus</taxon>
    </lineage>
</organism>
<dbReference type="EMBL" id="BTSY01000006">
    <property type="protein sequence ID" value="GMT32821.1"/>
    <property type="molecule type" value="Genomic_DNA"/>
</dbReference>
<reference evidence="2" key="1">
    <citation type="submission" date="2023-10" db="EMBL/GenBank/DDBJ databases">
        <title>Genome assembly of Pristionchus species.</title>
        <authorList>
            <person name="Yoshida K."/>
            <person name="Sommer R.J."/>
        </authorList>
    </citation>
    <scope>NUCLEOTIDE SEQUENCE</scope>
    <source>
        <strain evidence="2">RS5133</strain>
    </source>
</reference>